<evidence type="ECO:0000313" key="14">
    <source>
        <dbReference type="Proteomes" id="UP000005234"/>
    </source>
</evidence>
<dbReference type="OrthoDB" id="9809206at2"/>
<dbReference type="Pfam" id="PF00999">
    <property type="entry name" value="Na_H_Exchanger"/>
    <property type="match status" value="1"/>
</dbReference>
<evidence type="ECO:0000256" key="3">
    <source>
        <dbReference type="ARBA" id="ARBA00022449"/>
    </source>
</evidence>
<keyword evidence="4" id="KW-1003">Cell membrane</keyword>
<feature type="transmembrane region" description="Helical" evidence="11">
    <location>
        <begin position="320"/>
        <end position="344"/>
    </location>
</feature>
<keyword evidence="7" id="KW-0915">Sodium</keyword>
<feature type="transmembrane region" description="Helical" evidence="11">
    <location>
        <begin position="204"/>
        <end position="228"/>
    </location>
</feature>
<gene>
    <name evidence="13" type="ordered locus">Fraau_1120</name>
</gene>
<sequence length="703" mass="75993">MSIETDILLAFGGLLALIALLQSLSAHLTIPESSMLSAAGVTCGLLFALLSGHVPLGAESVIQTLLNPPLPAEAYLSIFLPPLLFQAALTIDQHDMQRDWAPILLLAVVAVVVATVMIGVALALTSPYGIVACLLLGAVVATTDPAAVIAVFRQVGAPARLTRLVEGESLLNDAAAIAIVTVLAGMLSGGGAHPSLLEGVGRLAWTLIGGLVIGGLAGRLLSVLLTMLRGLSLAEGALTLALPYPLYLGANALDVSGVVAVVAAGVALASRGRTRLTPRNWRHLQLIWEQVAALAGALVFMLAMIRAPTMLAGISWRDAGLLVVLALTALAARFAVLFLLLPLLSWLRLSAPVSAAYKTVIAWGGLRGAVTLVLALSIEQSPELPEAARHFVAMLATGFVLFTLFINGTTLRTVIRQLHLDRLSPQEQVIQRQILILSMADADTSLASIAQSLNISSLVTESVGQEFRQRMGQIVEDLRQPAPLPDPVMLGVALVTLAGRERDLISEYGNGLIGTGNLDLLRHNASMMIDGARDQGRVGYMRAARRIMDNQLSYRAGLWLHTHLNHDWLLTHSLVDRFELLVCRRAVIARLVRYVDEVLKPIMGERMGAIMIRILEQRSGRVHEALTELRSRFGAYTAALERRLLTLYVLRRELRELDAIFEEQAMSREVYQRLRAGIELSWREALRRPSLRHPFAEPPATPE</sequence>
<evidence type="ECO:0000256" key="8">
    <source>
        <dbReference type="ARBA" id="ARBA00023065"/>
    </source>
</evidence>
<evidence type="ECO:0000256" key="4">
    <source>
        <dbReference type="ARBA" id="ARBA00022475"/>
    </source>
</evidence>
<dbReference type="GO" id="GO:0051453">
    <property type="term" value="P:regulation of intracellular pH"/>
    <property type="evidence" value="ECO:0007669"/>
    <property type="project" value="TreeGrafter"/>
</dbReference>
<keyword evidence="10" id="KW-0739">Sodium transport</keyword>
<feature type="transmembrane region" description="Helical" evidence="11">
    <location>
        <begin position="131"/>
        <end position="154"/>
    </location>
</feature>
<evidence type="ECO:0000256" key="9">
    <source>
        <dbReference type="ARBA" id="ARBA00023136"/>
    </source>
</evidence>
<feature type="domain" description="Cation/H+ exchanger transmembrane" evidence="12">
    <location>
        <begin position="14"/>
        <end position="415"/>
    </location>
</feature>
<dbReference type="GO" id="GO:0098719">
    <property type="term" value="P:sodium ion import across plasma membrane"/>
    <property type="evidence" value="ECO:0007669"/>
    <property type="project" value="TreeGrafter"/>
</dbReference>
<evidence type="ECO:0000259" key="12">
    <source>
        <dbReference type="Pfam" id="PF00999"/>
    </source>
</evidence>
<comment type="subcellular location">
    <subcellularLocation>
        <location evidence="1">Cell membrane</location>
        <topology evidence="1">Multi-pass membrane protein</topology>
    </subcellularLocation>
</comment>
<dbReference type="EMBL" id="CP003350">
    <property type="protein sequence ID" value="AFC85580.1"/>
    <property type="molecule type" value="Genomic_DNA"/>
</dbReference>
<feature type="transmembrane region" description="Helical" evidence="11">
    <location>
        <begin position="390"/>
        <end position="415"/>
    </location>
</feature>
<keyword evidence="2" id="KW-0813">Transport</keyword>
<reference evidence="13" key="1">
    <citation type="submission" date="2012-02" db="EMBL/GenBank/DDBJ databases">
        <title>The complete genome of Frateuria aurantia DSM 6220.</title>
        <authorList>
            <consortium name="US DOE Joint Genome Institute (JGI-PGF)"/>
            <person name="Lucas S."/>
            <person name="Copeland A."/>
            <person name="Lapidus A."/>
            <person name="Glavina del Rio T."/>
            <person name="Dalin E."/>
            <person name="Tice H."/>
            <person name="Bruce D."/>
            <person name="Goodwin L."/>
            <person name="Pitluck S."/>
            <person name="Peters L."/>
            <person name="Ovchinnikova G."/>
            <person name="Teshima H."/>
            <person name="Kyrpides N."/>
            <person name="Mavromatis K."/>
            <person name="Ivanova N."/>
            <person name="Brettin T."/>
            <person name="Detter J.C."/>
            <person name="Han C."/>
            <person name="Larimer F."/>
            <person name="Land M."/>
            <person name="Hauser L."/>
            <person name="Markowitz V."/>
            <person name="Cheng J.-F."/>
            <person name="Hugenholtz P."/>
            <person name="Woyke T."/>
            <person name="Wu D."/>
            <person name="Brambilla E."/>
            <person name="Klenk H.-P."/>
            <person name="Eisen J.A."/>
        </authorList>
    </citation>
    <scope>NUCLEOTIDE SEQUENCE</scope>
    <source>
        <strain evidence="13">DSM 6220</strain>
    </source>
</reference>
<dbReference type="KEGG" id="fau:Fraau_1120"/>
<keyword evidence="14" id="KW-1185">Reference proteome</keyword>
<feature type="transmembrane region" description="Helical" evidence="11">
    <location>
        <begin position="356"/>
        <end position="378"/>
    </location>
</feature>
<protein>
    <submittedName>
        <fullName evidence="13">NhaP-type Na+(K+)/H+ antiporter</fullName>
    </submittedName>
</protein>
<keyword evidence="6 11" id="KW-1133">Transmembrane helix</keyword>
<evidence type="ECO:0000256" key="2">
    <source>
        <dbReference type="ARBA" id="ARBA00022448"/>
    </source>
</evidence>
<evidence type="ECO:0000256" key="5">
    <source>
        <dbReference type="ARBA" id="ARBA00022692"/>
    </source>
</evidence>
<dbReference type="AlphaFoldDB" id="H8L3Y6"/>
<dbReference type="Gene3D" id="6.10.140.1330">
    <property type="match status" value="1"/>
</dbReference>
<dbReference type="RefSeq" id="WP_014402586.1">
    <property type="nucleotide sequence ID" value="NC_017033.1"/>
</dbReference>
<evidence type="ECO:0000256" key="10">
    <source>
        <dbReference type="ARBA" id="ARBA00023201"/>
    </source>
</evidence>
<accession>H8L3Y6</accession>
<dbReference type="eggNOG" id="COG0025">
    <property type="taxonomic scope" value="Bacteria"/>
</dbReference>
<dbReference type="InterPro" id="IPR006153">
    <property type="entry name" value="Cation/H_exchanger_TM"/>
</dbReference>
<evidence type="ECO:0000256" key="11">
    <source>
        <dbReference type="SAM" id="Phobius"/>
    </source>
</evidence>
<evidence type="ECO:0000256" key="6">
    <source>
        <dbReference type="ARBA" id="ARBA00022989"/>
    </source>
</evidence>
<keyword evidence="5 11" id="KW-0812">Transmembrane</keyword>
<dbReference type="Proteomes" id="UP000005234">
    <property type="component" value="Chromosome"/>
</dbReference>
<keyword evidence="8" id="KW-0406">Ion transport</keyword>
<dbReference type="HOGENOM" id="CLU_005912_8_0_6"/>
<evidence type="ECO:0000256" key="1">
    <source>
        <dbReference type="ARBA" id="ARBA00004651"/>
    </source>
</evidence>
<keyword evidence="9 11" id="KW-0472">Membrane</keyword>
<keyword evidence="3" id="KW-0050">Antiport</keyword>
<organism evidence="13 14">
    <name type="scientific">Frateuria aurantia (strain ATCC 33424 / DSM 6220 / KCTC 2777 / LMG 1558 / NBRC 3245 / NCIMB 13370)</name>
    <name type="common">Acetobacter aurantius</name>
    <dbReference type="NCBI Taxonomy" id="767434"/>
    <lineage>
        <taxon>Bacteria</taxon>
        <taxon>Pseudomonadati</taxon>
        <taxon>Pseudomonadota</taxon>
        <taxon>Gammaproteobacteria</taxon>
        <taxon>Lysobacterales</taxon>
        <taxon>Rhodanobacteraceae</taxon>
        <taxon>Frateuria</taxon>
    </lineage>
</organism>
<feature type="transmembrane region" description="Helical" evidence="11">
    <location>
        <begin position="70"/>
        <end position="91"/>
    </location>
</feature>
<dbReference type="STRING" id="767434.Fraau_1120"/>
<feature type="transmembrane region" description="Helical" evidence="11">
    <location>
        <begin position="103"/>
        <end position="124"/>
    </location>
</feature>
<dbReference type="InterPro" id="IPR018422">
    <property type="entry name" value="Cation/H_exchanger_CPA1"/>
</dbReference>
<dbReference type="PANTHER" id="PTHR10110">
    <property type="entry name" value="SODIUM/HYDROGEN EXCHANGER"/>
    <property type="match status" value="1"/>
</dbReference>
<name>H8L3Y6_FRAAD</name>
<feature type="transmembrane region" description="Helical" evidence="11">
    <location>
        <begin position="248"/>
        <end position="270"/>
    </location>
</feature>
<dbReference type="GO" id="GO:0015385">
    <property type="term" value="F:sodium:proton antiporter activity"/>
    <property type="evidence" value="ECO:0007669"/>
    <property type="project" value="InterPro"/>
</dbReference>
<feature type="transmembrane region" description="Helical" evidence="11">
    <location>
        <begin position="36"/>
        <end position="58"/>
    </location>
</feature>
<dbReference type="GO" id="GO:0015386">
    <property type="term" value="F:potassium:proton antiporter activity"/>
    <property type="evidence" value="ECO:0007669"/>
    <property type="project" value="TreeGrafter"/>
</dbReference>
<evidence type="ECO:0000313" key="13">
    <source>
        <dbReference type="EMBL" id="AFC85580.1"/>
    </source>
</evidence>
<feature type="transmembrane region" description="Helical" evidence="11">
    <location>
        <begin position="174"/>
        <end position="192"/>
    </location>
</feature>
<dbReference type="GO" id="GO:0005886">
    <property type="term" value="C:plasma membrane"/>
    <property type="evidence" value="ECO:0007669"/>
    <property type="project" value="UniProtKB-SubCell"/>
</dbReference>
<feature type="transmembrane region" description="Helical" evidence="11">
    <location>
        <begin position="291"/>
        <end position="314"/>
    </location>
</feature>
<dbReference type="PANTHER" id="PTHR10110:SF86">
    <property type="entry name" value="SODIUM_HYDROGEN EXCHANGER 7"/>
    <property type="match status" value="1"/>
</dbReference>
<evidence type="ECO:0000256" key="7">
    <source>
        <dbReference type="ARBA" id="ARBA00023053"/>
    </source>
</evidence>
<proteinExistence type="predicted"/>